<keyword evidence="2" id="KW-1185">Reference proteome</keyword>
<protein>
    <submittedName>
        <fullName evidence="1">Uncharacterized protein</fullName>
    </submittedName>
</protein>
<sequence length="171" mass="19008">MAAPTGLKKVTATIKTPFLDIQGEWQPDESEQQAAWELYVELVTRIAVQELKPGEGLLREALTSLYQLFGETRRILRSYGPVVATPKGSGKWSFGSIAVTLLNSAIRPVLAKWHPLLMTYENQRGQAVSPADHEMKWEHNEELRGILTELQTTLRAYSQLLAEAAGIPPIA</sequence>
<reference evidence="1 2" key="1">
    <citation type="submission" date="2019-11" db="EMBL/GenBank/DDBJ databases">
        <title>Comparative genomics of hydrocarbon-degrading Desulfosarcina strains.</title>
        <authorList>
            <person name="Watanabe M."/>
            <person name="Kojima H."/>
            <person name="Fukui M."/>
        </authorList>
    </citation>
    <scope>NUCLEOTIDE SEQUENCE [LARGE SCALE GENOMIC DNA]</scope>
    <source>
        <strain evidence="1 2">PP31</strain>
    </source>
</reference>
<dbReference type="RefSeq" id="WP_155303642.1">
    <property type="nucleotide sequence ID" value="NZ_AP021875.1"/>
</dbReference>
<evidence type="ECO:0000313" key="1">
    <source>
        <dbReference type="EMBL" id="BBO74634.1"/>
    </source>
</evidence>
<proteinExistence type="predicted"/>
<gene>
    <name evidence="1" type="ORF">DSCW_20510</name>
</gene>
<dbReference type="EMBL" id="AP021875">
    <property type="protein sequence ID" value="BBO74634.1"/>
    <property type="molecule type" value="Genomic_DNA"/>
</dbReference>
<accession>A0A5K7Z830</accession>
<dbReference type="KEGG" id="dwd:DSCW_20510"/>
<evidence type="ECO:0000313" key="2">
    <source>
        <dbReference type="Proteomes" id="UP000427769"/>
    </source>
</evidence>
<dbReference type="OrthoDB" id="511218at2"/>
<dbReference type="Proteomes" id="UP000427769">
    <property type="component" value="Chromosome"/>
</dbReference>
<name>A0A5K7Z830_9BACT</name>
<organism evidence="1 2">
    <name type="scientific">Desulfosarcina widdelii</name>
    <dbReference type="NCBI Taxonomy" id="947919"/>
    <lineage>
        <taxon>Bacteria</taxon>
        <taxon>Pseudomonadati</taxon>
        <taxon>Thermodesulfobacteriota</taxon>
        <taxon>Desulfobacteria</taxon>
        <taxon>Desulfobacterales</taxon>
        <taxon>Desulfosarcinaceae</taxon>
        <taxon>Desulfosarcina</taxon>
    </lineage>
</organism>
<dbReference type="AlphaFoldDB" id="A0A5K7Z830"/>